<dbReference type="GeneID" id="89934534"/>
<organism evidence="2 3">
    <name type="scientific">Canariomyces notabilis</name>
    <dbReference type="NCBI Taxonomy" id="2074819"/>
    <lineage>
        <taxon>Eukaryota</taxon>
        <taxon>Fungi</taxon>
        <taxon>Dikarya</taxon>
        <taxon>Ascomycota</taxon>
        <taxon>Pezizomycotina</taxon>
        <taxon>Sordariomycetes</taxon>
        <taxon>Sordariomycetidae</taxon>
        <taxon>Sordariales</taxon>
        <taxon>Chaetomiaceae</taxon>
        <taxon>Canariomyces</taxon>
    </lineage>
</organism>
<gene>
    <name evidence="2" type="ORF">N656DRAFT_641732</name>
</gene>
<dbReference type="RefSeq" id="XP_064670655.1">
    <property type="nucleotide sequence ID" value="XM_064810409.1"/>
</dbReference>
<reference evidence="2" key="2">
    <citation type="submission" date="2023-05" db="EMBL/GenBank/DDBJ databases">
        <authorList>
            <consortium name="Lawrence Berkeley National Laboratory"/>
            <person name="Steindorff A."/>
            <person name="Hensen N."/>
            <person name="Bonometti L."/>
            <person name="Westerberg I."/>
            <person name="Brannstrom I.O."/>
            <person name="Guillou S."/>
            <person name="Cros-Aarteil S."/>
            <person name="Calhoun S."/>
            <person name="Haridas S."/>
            <person name="Kuo A."/>
            <person name="Mondo S."/>
            <person name="Pangilinan J."/>
            <person name="Riley R."/>
            <person name="Labutti K."/>
            <person name="Andreopoulos B."/>
            <person name="Lipzen A."/>
            <person name="Chen C."/>
            <person name="Yanf M."/>
            <person name="Daum C."/>
            <person name="Ng V."/>
            <person name="Clum A."/>
            <person name="Ohm R."/>
            <person name="Martin F."/>
            <person name="Silar P."/>
            <person name="Natvig D."/>
            <person name="Lalanne C."/>
            <person name="Gautier V."/>
            <person name="Ament-Velasquez S.L."/>
            <person name="Kruys A."/>
            <person name="Hutchinson M.I."/>
            <person name="Powell A.J."/>
            <person name="Barry K."/>
            <person name="Miller A.N."/>
            <person name="Grigoriev I.V."/>
            <person name="Debuchy R."/>
            <person name="Gladieux P."/>
            <person name="Thoren M.H."/>
            <person name="Johannesson H."/>
        </authorList>
    </citation>
    <scope>NUCLEOTIDE SEQUENCE</scope>
    <source>
        <strain evidence="2">CBS 508.74</strain>
    </source>
</reference>
<feature type="region of interest" description="Disordered" evidence="1">
    <location>
        <begin position="136"/>
        <end position="175"/>
    </location>
</feature>
<dbReference type="Proteomes" id="UP001302812">
    <property type="component" value="Unassembled WGS sequence"/>
</dbReference>
<comment type="caution">
    <text evidence="2">The sequence shown here is derived from an EMBL/GenBank/DDBJ whole genome shotgun (WGS) entry which is preliminary data.</text>
</comment>
<name>A0AAN6TEW7_9PEZI</name>
<reference evidence="2" key="1">
    <citation type="journal article" date="2023" name="Mol. Phylogenet. Evol.">
        <title>Genome-scale phylogeny and comparative genomics of the fungal order Sordariales.</title>
        <authorList>
            <person name="Hensen N."/>
            <person name="Bonometti L."/>
            <person name="Westerberg I."/>
            <person name="Brannstrom I.O."/>
            <person name="Guillou S."/>
            <person name="Cros-Aarteil S."/>
            <person name="Calhoun S."/>
            <person name="Haridas S."/>
            <person name="Kuo A."/>
            <person name="Mondo S."/>
            <person name="Pangilinan J."/>
            <person name="Riley R."/>
            <person name="LaButti K."/>
            <person name="Andreopoulos B."/>
            <person name="Lipzen A."/>
            <person name="Chen C."/>
            <person name="Yan M."/>
            <person name="Daum C."/>
            <person name="Ng V."/>
            <person name="Clum A."/>
            <person name="Steindorff A."/>
            <person name="Ohm R.A."/>
            <person name="Martin F."/>
            <person name="Silar P."/>
            <person name="Natvig D.O."/>
            <person name="Lalanne C."/>
            <person name="Gautier V."/>
            <person name="Ament-Velasquez S.L."/>
            <person name="Kruys A."/>
            <person name="Hutchinson M.I."/>
            <person name="Powell A.J."/>
            <person name="Barry K."/>
            <person name="Miller A.N."/>
            <person name="Grigoriev I.V."/>
            <person name="Debuchy R."/>
            <person name="Gladieux P."/>
            <person name="Hiltunen Thoren M."/>
            <person name="Johannesson H."/>
        </authorList>
    </citation>
    <scope>NUCLEOTIDE SEQUENCE</scope>
    <source>
        <strain evidence="2">CBS 508.74</strain>
    </source>
</reference>
<proteinExistence type="predicted"/>
<sequence>MHLISSKMYTLLSTWLCNPFALPTLIVKVVSIFRGLGETAAGSTLQSLGLSQFPFAKQTATATRITMTTPRHSVSDQKVLPNVGKCEMYSQDSCICLGAPIFCQCPSTQPCTGTRGRNKFFCDSCVLHCESDRDHQAAQKSPMEPVAEAQTEQPSERVAKSQELPKDSDSTPQYHGDKPVQLLCGCERGNFLFREPCRALSECDKLVRKHDSYCDTCLERICEKREYLCRCLWKPSDRISLRCSAVRCLQTVGSELSNYGKCCGACRLWNCPASAYMYLENSPATSARPSTPTDRRR</sequence>
<accession>A0AAN6TEW7</accession>
<dbReference type="AlphaFoldDB" id="A0AAN6TEW7"/>
<dbReference type="EMBL" id="MU853340">
    <property type="protein sequence ID" value="KAK4113085.1"/>
    <property type="molecule type" value="Genomic_DNA"/>
</dbReference>
<evidence type="ECO:0000313" key="3">
    <source>
        <dbReference type="Proteomes" id="UP001302812"/>
    </source>
</evidence>
<feature type="compositionally biased region" description="Basic and acidic residues" evidence="1">
    <location>
        <begin position="154"/>
        <end position="169"/>
    </location>
</feature>
<evidence type="ECO:0000313" key="2">
    <source>
        <dbReference type="EMBL" id="KAK4113085.1"/>
    </source>
</evidence>
<keyword evidence="3" id="KW-1185">Reference proteome</keyword>
<protein>
    <submittedName>
        <fullName evidence="2">Uncharacterized protein</fullName>
    </submittedName>
</protein>
<evidence type="ECO:0000256" key="1">
    <source>
        <dbReference type="SAM" id="MobiDB-lite"/>
    </source>
</evidence>